<keyword evidence="2" id="KW-1185">Reference proteome</keyword>
<gene>
    <name evidence="1" type="ORF">GCM10011516_35930</name>
</gene>
<dbReference type="EMBL" id="BMKM01000017">
    <property type="protein sequence ID" value="GGE35166.1"/>
    <property type="molecule type" value="Genomic_DNA"/>
</dbReference>
<reference evidence="1" key="1">
    <citation type="journal article" date="2014" name="Int. J. Syst. Evol. Microbiol.">
        <title>Complete genome sequence of Corynebacterium casei LMG S-19264T (=DSM 44701T), isolated from a smear-ripened cheese.</title>
        <authorList>
            <consortium name="US DOE Joint Genome Institute (JGI-PGF)"/>
            <person name="Walter F."/>
            <person name="Albersmeier A."/>
            <person name="Kalinowski J."/>
            <person name="Ruckert C."/>
        </authorList>
    </citation>
    <scope>NUCLEOTIDE SEQUENCE</scope>
    <source>
        <strain evidence="1">CGMCC 1.15966</strain>
    </source>
</reference>
<evidence type="ECO:0000313" key="2">
    <source>
        <dbReference type="Proteomes" id="UP000614460"/>
    </source>
</evidence>
<dbReference type="AlphaFoldDB" id="A0A8H9G527"/>
<comment type="caution">
    <text evidence="1">The sequence shown here is derived from an EMBL/GenBank/DDBJ whole genome shotgun (WGS) entry which is preliminary data.</text>
</comment>
<name>A0A8H9G527_9SPHI</name>
<dbReference type="Proteomes" id="UP000614460">
    <property type="component" value="Unassembled WGS sequence"/>
</dbReference>
<accession>A0A8H9G527</accession>
<proteinExistence type="predicted"/>
<organism evidence="1 2">
    <name type="scientific">Sphingobacterium cellulitidis</name>
    <dbReference type="NCBI Taxonomy" id="1768011"/>
    <lineage>
        <taxon>Bacteria</taxon>
        <taxon>Pseudomonadati</taxon>
        <taxon>Bacteroidota</taxon>
        <taxon>Sphingobacteriia</taxon>
        <taxon>Sphingobacteriales</taxon>
        <taxon>Sphingobacteriaceae</taxon>
        <taxon>Sphingobacterium</taxon>
    </lineage>
</organism>
<evidence type="ECO:0000313" key="1">
    <source>
        <dbReference type="EMBL" id="GGE35166.1"/>
    </source>
</evidence>
<protein>
    <submittedName>
        <fullName evidence="1">Uncharacterized protein</fullName>
    </submittedName>
</protein>
<sequence>MENYILSFRAPLKVLLQRQQIFEKLGHAFPQLGPISIDMDDKQYLINVHSPGRLENEIQNTLLSYGFRVAFLRAEQYKTLDPKVKIA</sequence>
<dbReference type="RefSeq" id="WP_094258796.1">
    <property type="nucleotide sequence ID" value="NZ_BMKM01000017.1"/>
</dbReference>
<reference evidence="1" key="2">
    <citation type="submission" date="2020-09" db="EMBL/GenBank/DDBJ databases">
        <authorList>
            <person name="Sun Q."/>
            <person name="Zhou Y."/>
        </authorList>
    </citation>
    <scope>NUCLEOTIDE SEQUENCE</scope>
    <source>
        <strain evidence="1">CGMCC 1.15966</strain>
    </source>
</reference>